<dbReference type="Pfam" id="PF12833">
    <property type="entry name" value="HTH_18"/>
    <property type="match status" value="1"/>
</dbReference>
<dbReference type="GO" id="GO:0043565">
    <property type="term" value="F:sequence-specific DNA binding"/>
    <property type="evidence" value="ECO:0007669"/>
    <property type="project" value="InterPro"/>
</dbReference>
<evidence type="ECO:0000313" key="6">
    <source>
        <dbReference type="Proteomes" id="UP000220034"/>
    </source>
</evidence>
<dbReference type="PROSITE" id="PS01124">
    <property type="entry name" value="HTH_ARAC_FAMILY_2"/>
    <property type="match status" value="1"/>
</dbReference>
<dbReference type="GO" id="GO:0003700">
    <property type="term" value="F:DNA-binding transcription factor activity"/>
    <property type="evidence" value="ECO:0007669"/>
    <property type="project" value="InterPro"/>
</dbReference>
<dbReference type="Proteomes" id="UP000220034">
    <property type="component" value="Unassembled WGS sequence"/>
</dbReference>
<dbReference type="SMART" id="SM00342">
    <property type="entry name" value="HTH_ARAC"/>
    <property type="match status" value="1"/>
</dbReference>
<feature type="domain" description="HTH araC/xylS-type" evidence="4">
    <location>
        <begin position="213"/>
        <end position="313"/>
    </location>
</feature>
<evidence type="ECO:0000256" key="1">
    <source>
        <dbReference type="ARBA" id="ARBA00023015"/>
    </source>
</evidence>
<keyword evidence="2 5" id="KW-0238">DNA-binding</keyword>
<accession>A0A2C9CQ96</accession>
<dbReference type="InterPro" id="IPR018060">
    <property type="entry name" value="HTH_AraC"/>
</dbReference>
<protein>
    <submittedName>
        <fullName evidence="5">AraC-type DNA-binding protein</fullName>
    </submittedName>
</protein>
<proteinExistence type="predicted"/>
<gene>
    <name evidence="5" type="ORF">SAMN06273572_10266</name>
</gene>
<evidence type="ECO:0000313" key="5">
    <source>
        <dbReference type="EMBL" id="SOH93390.1"/>
    </source>
</evidence>
<dbReference type="InterPro" id="IPR009057">
    <property type="entry name" value="Homeodomain-like_sf"/>
</dbReference>
<dbReference type="RefSeq" id="WP_180955904.1">
    <property type="nucleotide sequence ID" value="NZ_OCTN01000002.1"/>
</dbReference>
<keyword evidence="6" id="KW-1185">Reference proteome</keyword>
<keyword evidence="3" id="KW-0804">Transcription</keyword>
<dbReference type="Gene3D" id="1.10.10.60">
    <property type="entry name" value="Homeodomain-like"/>
    <property type="match status" value="1"/>
</dbReference>
<dbReference type="SUPFAM" id="SSF46689">
    <property type="entry name" value="Homeodomain-like"/>
    <property type="match status" value="1"/>
</dbReference>
<dbReference type="AlphaFoldDB" id="A0A2C9CQ96"/>
<dbReference type="InterPro" id="IPR050204">
    <property type="entry name" value="AraC_XylS_family_regulators"/>
</dbReference>
<dbReference type="EMBL" id="OCTN01000002">
    <property type="protein sequence ID" value="SOH93390.1"/>
    <property type="molecule type" value="Genomic_DNA"/>
</dbReference>
<evidence type="ECO:0000256" key="3">
    <source>
        <dbReference type="ARBA" id="ARBA00023163"/>
    </source>
</evidence>
<dbReference type="PANTHER" id="PTHR46796">
    <property type="entry name" value="HTH-TYPE TRANSCRIPTIONAL ACTIVATOR RHAS-RELATED"/>
    <property type="match status" value="1"/>
</dbReference>
<evidence type="ECO:0000256" key="2">
    <source>
        <dbReference type="ARBA" id="ARBA00023125"/>
    </source>
</evidence>
<evidence type="ECO:0000259" key="4">
    <source>
        <dbReference type="PROSITE" id="PS01124"/>
    </source>
</evidence>
<name>A0A2C9CQ96_9RHOB</name>
<sequence>MPNTKIFISTEMVDERHRNDFWFSVVSPIFEPSLIQDSGDKTCKGVIKSKMIGSLSVSSSEFNAQSCLRNKRSIIKSEIDSYIFQMYTSGSFIGDFDGKISSVQTGDICIVDPMRLLKGDATSGSTLTIVAPRDMIDREARGALHGMVLRSHDPATRMLSSFMQGLQDVSNSIKKDVTIKFEDAFTKLVSANMHETEKYAATPTSLFSSSLRERVLDYIDLNLLSSDICVEGLMRRFRVSRAQLYRVFAQDGGIAKLIRDRRLDVGYEILSNSKFSDKSIEFIALYLGFSSSSQFIRAFKTRFDCTPSVIRTESISRGASFKLHDHFKKFI</sequence>
<dbReference type="PANTHER" id="PTHR46796:SF6">
    <property type="entry name" value="ARAC SUBFAMILY"/>
    <property type="match status" value="1"/>
</dbReference>
<keyword evidence="1" id="KW-0805">Transcription regulation</keyword>
<organism evidence="5 6">
    <name type="scientific">Pontivivens marinum</name>
    <dbReference type="NCBI Taxonomy" id="1690039"/>
    <lineage>
        <taxon>Bacteria</taxon>
        <taxon>Pseudomonadati</taxon>
        <taxon>Pseudomonadota</taxon>
        <taxon>Alphaproteobacteria</taxon>
        <taxon>Rhodobacterales</taxon>
        <taxon>Paracoccaceae</taxon>
        <taxon>Pontivivens</taxon>
    </lineage>
</organism>
<reference evidence="6" key="1">
    <citation type="submission" date="2017-09" db="EMBL/GenBank/DDBJ databases">
        <authorList>
            <person name="Varghese N."/>
            <person name="Submissions S."/>
        </authorList>
    </citation>
    <scope>NUCLEOTIDE SEQUENCE [LARGE SCALE GENOMIC DNA]</scope>
    <source>
        <strain evidence="6">C7</strain>
    </source>
</reference>